<dbReference type="OrthoDB" id="3646568at2759"/>
<feature type="region of interest" description="Disordered" evidence="1">
    <location>
        <begin position="39"/>
        <end position="102"/>
    </location>
</feature>
<sequence length="415" mass="47044">MAPTLMTIPRELRDQIWEQVYSTPNQVRLACDAIETSYKQGESKRFPEQPVAKYPPVEGDATAASSKSDLADSDPGSNAGADDHETQSDGGSDGDENGNEETARQYESVDFDVHAFLEEHPDSDDEDYLDDSEDGSDEEEDFKAYKIFARSPVDKSLLMVSRQVSEEAAPHFWASLTLIFEYTAIGTMRFLLSLPTPALENIRSIGLTSWIFMDDDKDSYHAWNGSIDTPLYQRHDGPTLITPFASFLASHLPKLEEIYLYTPTGGDEDFYCLPATLDLHEMLDYHCVKQLHHVFLGRQAARILTEHTSKDALEMLMGRIPDLVGYHWYRLLYPEPEKLPYFIHPEDDAWEGSANQAHSEWFEEHYDFVKGVKEEFASNWSWSARTLDFGGDGNVQAVITMQAEEEEEPEDEPVA</sequence>
<dbReference type="Proteomes" id="UP000070133">
    <property type="component" value="Unassembled WGS sequence"/>
</dbReference>
<keyword evidence="3" id="KW-1185">Reference proteome</keyword>
<organism evidence="2 3">
    <name type="scientific">Pseudocercospora eumusae</name>
    <dbReference type="NCBI Taxonomy" id="321146"/>
    <lineage>
        <taxon>Eukaryota</taxon>
        <taxon>Fungi</taxon>
        <taxon>Dikarya</taxon>
        <taxon>Ascomycota</taxon>
        <taxon>Pezizomycotina</taxon>
        <taxon>Dothideomycetes</taxon>
        <taxon>Dothideomycetidae</taxon>
        <taxon>Mycosphaerellales</taxon>
        <taxon>Mycosphaerellaceae</taxon>
        <taxon>Pseudocercospora</taxon>
    </lineage>
</organism>
<dbReference type="EMBL" id="LFZN01000027">
    <property type="protein sequence ID" value="KXT03768.1"/>
    <property type="molecule type" value="Genomic_DNA"/>
</dbReference>
<protein>
    <submittedName>
        <fullName evidence="2">Uncharacterized protein</fullName>
    </submittedName>
</protein>
<evidence type="ECO:0000313" key="3">
    <source>
        <dbReference type="Proteomes" id="UP000070133"/>
    </source>
</evidence>
<reference evidence="2 3" key="1">
    <citation type="submission" date="2015-07" db="EMBL/GenBank/DDBJ databases">
        <title>Comparative genomics of the Sigatoka disease complex on banana suggests a link between parallel evolutionary changes in Pseudocercospora fijiensis and Pseudocercospora eumusae and increased virulence on the banana host.</title>
        <authorList>
            <person name="Chang T.-C."/>
            <person name="Salvucci A."/>
            <person name="Crous P.W."/>
            <person name="Stergiopoulos I."/>
        </authorList>
    </citation>
    <scope>NUCLEOTIDE SEQUENCE [LARGE SCALE GENOMIC DNA]</scope>
    <source>
        <strain evidence="2 3">CBS 114824</strain>
    </source>
</reference>
<name>A0A139HMR5_9PEZI</name>
<accession>A0A139HMR5</accession>
<comment type="caution">
    <text evidence="2">The sequence shown here is derived from an EMBL/GenBank/DDBJ whole genome shotgun (WGS) entry which is preliminary data.</text>
</comment>
<gene>
    <name evidence="2" type="ORF">AC578_706</name>
</gene>
<dbReference type="AlphaFoldDB" id="A0A139HMR5"/>
<evidence type="ECO:0000256" key="1">
    <source>
        <dbReference type="SAM" id="MobiDB-lite"/>
    </source>
</evidence>
<evidence type="ECO:0000313" key="2">
    <source>
        <dbReference type="EMBL" id="KXT03768.1"/>
    </source>
</evidence>
<proteinExistence type="predicted"/>